<dbReference type="OMA" id="CKMPLEY"/>
<evidence type="ECO:0000313" key="2">
    <source>
        <dbReference type="EMBL" id="OIT01425.1"/>
    </source>
</evidence>
<proteinExistence type="predicted"/>
<dbReference type="STRING" id="49451.A0A1J6J2D7"/>
<feature type="transmembrane region" description="Helical" evidence="1">
    <location>
        <begin position="27"/>
        <end position="51"/>
    </location>
</feature>
<dbReference type="InterPro" id="IPR006740">
    <property type="entry name" value="DUF604"/>
</dbReference>
<dbReference type="FunFam" id="3.90.550.50:FF:000006">
    <property type="entry name" value="Fringe-related protein-like"/>
    <property type="match status" value="1"/>
</dbReference>
<dbReference type="PANTHER" id="PTHR10811">
    <property type="entry name" value="FRINGE-RELATED"/>
    <property type="match status" value="1"/>
</dbReference>
<reference evidence="2" key="1">
    <citation type="submission" date="2016-11" db="EMBL/GenBank/DDBJ databases">
        <title>The genome of Nicotiana attenuata.</title>
        <authorList>
            <person name="Xu S."/>
            <person name="Brockmoeller T."/>
            <person name="Gaquerel E."/>
            <person name="Navarro A."/>
            <person name="Kuhl H."/>
            <person name="Gase K."/>
            <person name="Ling Z."/>
            <person name="Zhou W."/>
            <person name="Kreitzer C."/>
            <person name="Stanke M."/>
            <person name="Tang H."/>
            <person name="Lyons E."/>
            <person name="Pandey P."/>
            <person name="Pandey S.P."/>
            <person name="Timmermann B."/>
            <person name="Baldwin I.T."/>
        </authorList>
    </citation>
    <scope>NUCLEOTIDE SEQUENCE [LARGE SCALE GENOMIC DNA]</scope>
    <source>
        <strain evidence="2">UT</strain>
    </source>
</reference>
<dbReference type="OrthoDB" id="414175at2759"/>
<evidence type="ECO:0000256" key="1">
    <source>
        <dbReference type="SAM" id="Phobius"/>
    </source>
</evidence>
<keyword evidence="1" id="KW-1133">Transmembrane helix</keyword>
<protein>
    <submittedName>
        <fullName evidence="2">Uncharacterized protein</fullName>
    </submittedName>
</protein>
<keyword evidence="1" id="KW-0472">Membrane</keyword>
<evidence type="ECO:0000313" key="3">
    <source>
        <dbReference type="Proteomes" id="UP000187609"/>
    </source>
</evidence>
<sequence>MSQPSQSSSSIKVPLKLPNDPKLVPNFWAIFMKGFLIITCLVASISLISFIPHFSNSNAYSAAPVRNYREKYVVKEEEEEEEETNISHILFGLAGSAKTWNNRSHYSELWWRPNVTRGFVWLDENPQENEPWPDTFPPYRISQDTSTFKYTCWFGERSVVRIARIVKESFEVGLNNLRWFVMGDDDTFFFTENLVTVLAKYDHNQMYYIGGSSYSVDLDVLFSNGIGCGGGGFAISYPLVAELVKILDGCINRYHYLFGSDQRIAACVAEIGVPLTNELGFHQMDIQGSARGFFASHPVAPLVSLHHLNIVDPLIPLMSQVESMKKVIKAYNKDPSRTMQHSLCYDLKRNWSLSVSWGYSVQLYPWLIFTRELITPMQTFKTLRGMDGPFTFNTRPNYLEPCKMPLEYYLDQVTHIGNGETLTSYNRINVDSNYKQCENQRYKSVLAVDKVKVTAPILSPQVWRQAPRRQCCEVIDDKDDSFIHIRIRGCNKWESVTPPFYDKYGEFAYFQMGFQPLNWTRSLQSMISGKRK</sequence>
<dbReference type="Gramene" id="OIT01425">
    <property type="protein sequence ID" value="OIT01425"/>
    <property type="gene ID" value="A4A49_26386"/>
</dbReference>
<gene>
    <name evidence="2" type="ORF">A4A49_26386</name>
</gene>
<dbReference type="KEGG" id="nau:109229693"/>
<organism evidence="2 3">
    <name type="scientific">Nicotiana attenuata</name>
    <name type="common">Coyote tobacco</name>
    <dbReference type="NCBI Taxonomy" id="49451"/>
    <lineage>
        <taxon>Eukaryota</taxon>
        <taxon>Viridiplantae</taxon>
        <taxon>Streptophyta</taxon>
        <taxon>Embryophyta</taxon>
        <taxon>Tracheophyta</taxon>
        <taxon>Spermatophyta</taxon>
        <taxon>Magnoliopsida</taxon>
        <taxon>eudicotyledons</taxon>
        <taxon>Gunneridae</taxon>
        <taxon>Pentapetalae</taxon>
        <taxon>asterids</taxon>
        <taxon>lamiids</taxon>
        <taxon>Solanales</taxon>
        <taxon>Solanaceae</taxon>
        <taxon>Nicotianoideae</taxon>
        <taxon>Nicotianeae</taxon>
        <taxon>Nicotiana</taxon>
    </lineage>
</organism>
<dbReference type="EMBL" id="MJEQ01037189">
    <property type="protein sequence ID" value="OIT01425.1"/>
    <property type="molecule type" value="Genomic_DNA"/>
</dbReference>
<dbReference type="Gene3D" id="3.90.550.50">
    <property type="match status" value="1"/>
</dbReference>
<dbReference type="AlphaFoldDB" id="A0A1J6J2D7"/>
<dbReference type="Proteomes" id="UP000187609">
    <property type="component" value="Unassembled WGS sequence"/>
</dbReference>
<name>A0A1J6J2D7_NICAT</name>
<dbReference type="Pfam" id="PF04646">
    <property type="entry name" value="DUF604"/>
    <property type="match status" value="1"/>
</dbReference>
<accession>A0A1J6J2D7</accession>
<keyword evidence="3" id="KW-1185">Reference proteome</keyword>
<comment type="caution">
    <text evidence="2">The sequence shown here is derived from an EMBL/GenBank/DDBJ whole genome shotgun (WGS) entry which is preliminary data.</text>
</comment>
<keyword evidence="1" id="KW-0812">Transmembrane</keyword>